<comment type="caution">
    <text evidence="1">The sequence shown here is derived from an EMBL/GenBank/DDBJ whole genome shotgun (WGS) entry which is preliminary data.</text>
</comment>
<evidence type="ECO:0000313" key="1">
    <source>
        <dbReference type="EMBL" id="OBZ69623.1"/>
    </source>
</evidence>
<evidence type="ECO:0000313" key="2">
    <source>
        <dbReference type="Proteomes" id="UP000092993"/>
    </source>
</evidence>
<accession>A0A1C7LY36</accession>
<dbReference type="Proteomes" id="UP000092993">
    <property type="component" value="Unassembled WGS sequence"/>
</dbReference>
<sequence length="137" mass="15516">MLLVFESPSRFAPCFRSFVRADDHLILLRQRYGTCLKEDDDPALPSTRVQFRLAWVLLRVTYIPPPKSSTDLKLNEGSNLAEREGRVGVLECHWFIQTGSRKQEKWGEANAGGMLDDKAIVSKADAAILDAIEARRR</sequence>
<organism evidence="1 2">
    <name type="scientific">Grifola frondosa</name>
    <name type="common">Maitake</name>
    <name type="synonym">Polyporus frondosus</name>
    <dbReference type="NCBI Taxonomy" id="5627"/>
    <lineage>
        <taxon>Eukaryota</taxon>
        <taxon>Fungi</taxon>
        <taxon>Dikarya</taxon>
        <taxon>Basidiomycota</taxon>
        <taxon>Agaricomycotina</taxon>
        <taxon>Agaricomycetes</taxon>
        <taxon>Polyporales</taxon>
        <taxon>Grifolaceae</taxon>
        <taxon>Grifola</taxon>
    </lineage>
</organism>
<reference evidence="1 2" key="1">
    <citation type="submission" date="2016-03" db="EMBL/GenBank/DDBJ databases">
        <title>Whole genome sequencing of Grifola frondosa 9006-11.</title>
        <authorList>
            <person name="Min B."/>
            <person name="Park H."/>
            <person name="Kim J.-G."/>
            <person name="Cho H."/>
            <person name="Oh Y.-L."/>
            <person name="Kong W.-S."/>
            <person name="Choi I.-G."/>
        </authorList>
    </citation>
    <scope>NUCLEOTIDE SEQUENCE [LARGE SCALE GENOMIC DNA]</scope>
    <source>
        <strain evidence="1 2">9006-11</strain>
    </source>
</reference>
<gene>
    <name evidence="1" type="ORF">A0H81_10201</name>
</gene>
<keyword evidence="2" id="KW-1185">Reference proteome</keyword>
<dbReference type="EMBL" id="LUGG01000015">
    <property type="protein sequence ID" value="OBZ69623.1"/>
    <property type="molecule type" value="Genomic_DNA"/>
</dbReference>
<name>A0A1C7LY36_GRIFR</name>
<protein>
    <submittedName>
        <fullName evidence="1">Uncharacterized protein</fullName>
    </submittedName>
</protein>
<dbReference type="AlphaFoldDB" id="A0A1C7LY36"/>
<proteinExistence type="predicted"/>